<comment type="caution">
    <text evidence="1">The sequence shown here is derived from an EMBL/GenBank/DDBJ whole genome shotgun (WGS) entry which is preliminary data.</text>
</comment>
<dbReference type="AlphaFoldDB" id="A0AA40ATW1"/>
<evidence type="ECO:0000313" key="2">
    <source>
        <dbReference type="Proteomes" id="UP001172101"/>
    </source>
</evidence>
<name>A0AA40ATW1_9PEZI</name>
<dbReference type="EMBL" id="JAUIRO010000003">
    <property type="protein sequence ID" value="KAK0721844.1"/>
    <property type="molecule type" value="Genomic_DNA"/>
</dbReference>
<organism evidence="1 2">
    <name type="scientific">Lasiosphaeria miniovina</name>
    <dbReference type="NCBI Taxonomy" id="1954250"/>
    <lineage>
        <taxon>Eukaryota</taxon>
        <taxon>Fungi</taxon>
        <taxon>Dikarya</taxon>
        <taxon>Ascomycota</taxon>
        <taxon>Pezizomycotina</taxon>
        <taxon>Sordariomycetes</taxon>
        <taxon>Sordariomycetidae</taxon>
        <taxon>Sordariales</taxon>
        <taxon>Lasiosphaeriaceae</taxon>
        <taxon>Lasiosphaeria</taxon>
    </lineage>
</organism>
<gene>
    <name evidence="1" type="ORF">B0T26DRAFT_193885</name>
</gene>
<reference evidence="1" key="1">
    <citation type="submission" date="2023-06" db="EMBL/GenBank/DDBJ databases">
        <title>Genome-scale phylogeny and comparative genomics of the fungal order Sordariales.</title>
        <authorList>
            <consortium name="Lawrence Berkeley National Laboratory"/>
            <person name="Hensen N."/>
            <person name="Bonometti L."/>
            <person name="Westerberg I."/>
            <person name="Brannstrom I.O."/>
            <person name="Guillou S."/>
            <person name="Cros-Aarteil S."/>
            <person name="Calhoun S."/>
            <person name="Haridas S."/>
            <person name="Kuo A."/>
            <person name="Mondo S."/>
            <person name="Pangilinan J."/>
            <person name="Riley R."/>
            <person name="LaButti K."/>
            <person name="Andreopoulos B."/>
            <person name="Lipzen A."/>
            <person name="Chen C."/>
            <person name="Yanf M."/>
            <person name="Daum C."/>
            <person name="Ng V."/>
            <person name="Clum A."/>
            <person name="Steindorff A."/>
            <person name="Ohm R."/>
            <person name="Martin F."/>
            <person name="Silar P."/>
            <person name="Natvig D."/>
            <person name="Lalanne C."/>
            <person name="Gautier V."/>
            <person name="Ament-velasquez S.L."/>
            <person name="Kruys A."/>
            <person name="Hutchinson M.I."/>
            <person name="Powell A.J."/>
            <person name="Barry K."/>
            <person name="Miller A.N."/>
            <person name="Grigoriev I.V."/>
            <person name="Debuchy R."/>
            <person name="Gladieux P."/>
            <person name="Thoren M.H."/>
            <person name="Johannesson H."/>
        </authorList>
    </citation>
    <scope>NUCLEOTIDE SEQUENCE</scope>
    <source>
        <strain evidence="1">SMH2392-1A</strain>
    </source>
</reference>
<sequence>MSGNIDYKHDFARFDWNSDAYRPCGVVDRITSGRSVLPVYNAVDGRMHMFFGVKSTSFPVSSRAPTPAAVMDLDSLGLTVHVDHMGWPGLVGNQLDDVSATLQGFFQPHDSAIESTPCTEPVAFSPAAQGETIDVKLVKMRQNMPWGMRGTIHWSVTVPSFGNARVDLQAQVPVEFYFVSSPALPSFLQRGIPVKLCRKFLLPLRLMVSDPDIKTLDDAALSRWISDNADGWLTYVTEKLHFQSSISHDSFNDGSCHYWDSSSKDRRLFLDQWADDCEEKETHVINCYDLAALMQAILPLGMTPVDKQFHMKYKNPFGYINTAHLIGREYTNNPLCGPQGANPQWICGIDDYDRTGFNSHVFVTMYREIGGDPYVLDATTRPATGPNAATQTLRKYLEHSIDDATALYKVSPDAWAAWWKENRPEGTMAHQLQMGSQGSPESWSGVGSIVTHPEIYRESTPGSDAPDSDLNSFVLAMFPDQQVTSPNVTVTNDGVRKSWCVAVGANGVLTLKVTSCAVSSVPPNLFARAQEHLNRLGVQSTSNPDRVPWIAGAWKQSAGFASGPRVDSARRLASTDAGSAVLLWAQGSFFVEIGCTSTSAAADAASKLQAFINRFPAPNSPSLDILVVGSAPVGRTFDIVTDGWDKNDTMSCNVEVHGNKALFLSSTQSGSRVTFTFLARAAGEDTVTLCSWGRGWLPTMSPALPIDIAPAA</sequence>
<dbReference type="RefSeq" id="XP_060297768.1">
    <property type="nucleotide sequence ID" value="XM_060433702.1"/>
</dbReference>
<proteinExistence type="predicted"/>
<protein>
    <submittedName>
        <fullName evidence="1">Uncharacterized protein</fullName>
    </submittedName>
</protein>
<accession>A0AA40ATW1</accession>
<dbReference type="GeneID" id="85316972"/>
<dbReference type="Proteomes" id="UP001172101">
    <property type="component" value="Unassembled WGS sequence"/>
</dbReference>
<evidence type="ECO:0000313" key="1">
    <source>
        <dbReference type="EMBL" id="KAK0721844.1"/>
    </source>
</evidence>
<keyword evidence="2" id="KW-1185">Reference proteome</keyword>